<dbReference type="Gene3D" id="3.40.50.300">
    <property type="entry name" value="P-loop containing nucleotide triphosphate hydrolases"/>
    <property type="match status" value="1"/>
</dbReference>
<dbReference type="InterPro" id="IPR027417">
    <property type="entry name" value="P-loop_NTPase"/>
</dbReference>
<accession>A0A6J4RMV8</accession>
<sequence>MRVIGAGFGRTGTTSLKAALETLGFDPCYHMTEVFAHPGHAEVWRSAWRGEPVDWDALLGPYEATVDWPGCTFYEELMGRYPDAKVLLSVRDPERWYESTRTTIYELSRVNAASHTARVAFGLVSLLTFGGFARTGTGEEIIWNGTFDGRFEDKPHAIEVLERHNEEVKRRVPPEHLLVYEVGESWGPLCEFLGVPEPDEPFPHLNDAAGMRRGIRTLRALSVAVPTALGLLAGALLLLFVRRSRVRTPSRKAQPGGRGRPRALAARG</sequence>
<organism evidence="3">
    <name type="scientific">uncultured Rubrobacteraceae bacterium</name>
    <dbReference type="NCBI Taxonomy" id="349277"/>
    <lineage>
        <taxon>Bacteria</taxon>
        <taxon>Bacillati</taxon>
        <taxon>Actinomycetota</taxon>
        <taxon>Rubrobacteria</taxon>
        <taxon>Rubrobacterales</taxon>
        <taxon>Rubrobacteraceae</taxon>
        <taxon>environmental samples</taxon>
    </lineage>
</organism>
<reference evidence="3" key="1">
    <citation type="submission" date="2020-02" db="EMBL/GenBank/DDBJ databases">
        <authorList>
            <person name="Meier V. D."/>
        </authorList>
    </citation>
    <scope>NUCLEOTIDE SEQUENCE</scope>
    <source>
        <strain evidence="3">AVDCRST_MAG12</strain>
    </source>
</reference>
<evidence type="ECO:0000256" key="2">
    <source>
        <dbReference type="SAM" id="Phobius"/>
    </source>
</evidence>
<dbReference type="EMBL" id="CADCVK010000202">
    <property type="protein sequence ID" value="CAA9477498.1"/>
    <property type="molecule type" value="Genomic_DNA"/>
</dbReference>
<dbReference type="AlphaFoldDB" id="A0A6J4RMV8"/>
<evidence type="ECO:0008006" key="4">
    <source>
        <dbReference type="Google" id="ProtNLM"/>
    </source>
</evidence>
<proteinExistence type="predicted"/>
<evidence type="ECO:0000313" key="3">
    <source>
        <dbReference type="EMBL" id="CAA9477498.1"/>
    </source>
</evidence>
<keyword evidence="2" id="KW-0812">Transmembrane</keyword>
<dbReference type="PANTHER" id="PTHR36978">
    <property type="entry name" value="P-LOOP CONTAINING NUCLEOTIDE TRIPHOSPHATE HYDROLASE"/>
    <property type="match status" value="1"/>
</dbReference>
<name>A0A6J4RMV8_9ACTN</name>
<keyword evidence="2" id="KW-1133">Transmembrane helix</keyword>
<feature type="transmembrane region" description="Helical" evidence="2">
    <location>
        <begin position="220"/>
        <end position="241"/>
    </location>
</feature>
<protein>
    <recommendedName>
        <fullName evidence="4">Sulfotransferase family protein</fullName>
    </recommendedName>
</protein>
<feature type="region of interest" description="Disordered" evidence="1">
    <location>
        <begin position="249"/>
        <end position="268"/>
    </location>
</feature>
<gene>
    <name evidence="3" type="ORF">AVDCRST_MAG12-1285</name>
</gene>
<dbReference type="SUPFAM" id="SSF52540">
    <property type="entry name" value="P-loop containing nucleoside triphosphate hydrolases"/>
    <property type="match status" value="1"/>
</dbReference>
<dbReference type="Pfam" id="PF17784">
    <property type="entry name" value="Sulfotransfer_4"/>
    <property type="match status" value="1"/>
</dbReference>
<dbReference type="InterPro" id="IPR040632">
    <property type="entry name" value="Sulfotransfer_4"/>
</dbReference>
<dbReference type="PANTHER" id="PTHR36978:SF4">
    <property type="entry name" value="P-LOOP CONTAINING NUCLEOSIDE TRIPHOSPHATE HYDROLASE PROTEIN"/>
    <property type="match status" value="1"/>
</dbReference>
<keyword evidence="2" id="KW-0472">Membrane</keyword>
<evidence type="ECO:0000256" key="1">
    <source>
        <dbReference type="SAM" id="MobiDB-lite"/>
    </source>
</evidence>